<sequence length="70" mass="7585">MMQGSAFSGEHPREVRPLRYAVRARAGGWSVVLNGCATRPIADRARAETLARALQAEADALRHQSLAKPS</sequence>
<dbReference type="BioCyc" id="BSUB633149:G1GM8-27-MONOMER"/>
<reference evidence="2" key="1">
    <citation type="journal article" date="2011" name="J. Bacteriol.">
        <title>Genome sequences of eight morphologically diverse alphaproteobacteria.</title>
        <authorList>
            <consortium name="US DOE Joint Genome Institute"/>
            <person name="Brown P.J."/>
            <person name="Kysela D.T."/>
            <person name="Buechlein A."/>
            <person name="Hemmerich C."/>
            <person name="Brun Y.V."/>
        </authorList>
    </citation>
    <scope>NUCLEOTIDE SEQUENCE [LARGE SCALE GENOMIC DNA]</scope>
    <source>
        <strain evidence="2">ATCC 15264 / DSM 4735 / LMG 14903 / NBRC 16000 / CB 81</strain>
    </source>
</reference>
<dbReference type="OrthoDB" id="7206061at2"/>
<accession>D9QHR8</accession>
<name>D9QHR8_BRESC</name>
<dbReference type="RefSeq" id="WP_013267448.1">
    <property type="nucleotide sequence ID" value="NC_014375.1"/>
</dbReference>
<dbReference type="HOGENOM" id="CLU_2749863_0_0_5"/>
<dbReference type="EMBL" id="CP002102">
    <property type="protein sequence ID" value="ADK99343.1"/>
    <property type="molecule type" value="Genomic_DNA"/>
</dbReference>
<evidence type="ECO:0000313" key="1">
    <source>
        <dbReference type="EMBL" id="ADK99343.1"/>
    </source>
</evidence>
<proteinExistence type="predicted"/>
<dbReference type="STRING" id="633149.Bresu_0028"/>
<evidence type="ECO:0000313" key="2">
    <source>
        <dbReference type="Proteomes" id="UP000002696"/>
    </source>
</evidence>
<gene>
    <name evidence="1" type="ordered locus">Bresu_0028</name>
</gene>
<protein>
    <submittedName>
        <fullName evidence="1">Uncharacterized protein</fullName>
    </submittedName>
</protein>
<organism evidence="1 2">
    <name type="scientific">Brevundimonas subvibrioides (strain ATCC 15264 / DSM 4735 / LMG 14903 / NBRC 16000 / CB 81)</name>
    <name type="common">Caulobacter subvibrioides</name>
    <dbReference type="NCBI Taxonomy" id="633149"/>
    <lineage>
        <taxon>Bacteria</taxon>
        <taxon>Pseudomonadati</taxon>
        <taxon>Pseudomonadota</taxon>
        <taxon>Alphaproteobacteria</taxon>
        <taxon>Caulobacterales</taxon>
        <taxon>Caulobacteraceae</taxon>
        <taxon>Brevundimonas</taxon>
    </lineage>
</organism>
<dbReference type="Proteomes" id="UP000002696">
    <property type="component" value="Chromosome"/>
</dbReference>
<keyword evidence="2" id="KW-1185">Reference proteome</keyword>
<dbReference type="InParanoid" id="D9QHR8"/>
<dbReference type="AlphaFoldDB" id="D9QHR8"/>
<dbReference type="KEGG" id="bsb:Bresu_0028"/>